<name>A0A1H9EPU5_9HYPH</name>
<feature type="transmembrane region" description="Helical" evidence="7">
    <location>
        <begin position="106"/>
        <end position="126"/>
    </location>
</feature>
<evidence type="ECO:0000256" key="7">
    <source>
        <dbReference type="RuleBase" id="RU363032"/>
    </source>
</evidence>
<evidence type="ECO:0000259" key="8">
    <source>
        <dbReference type="PROSITE" id="PS50928"/>
    </source>
</evidence>
<dbReference type="PANTHER" id="PTHR30151">
    <property type="entry name" value="ALKANE SULFONATE ABC TRANSPORTER-RELATED, MEMBRANE SUBUNIT"/>
    <property type="match status" value="1"/>
</dbReference>
<sequence length="268" mass="28806">MSSSLSGKLPEFGRFPERIGAILPPVVLIVALILLWSWSAGTGLLPKWLLPSPQAVLGEFSHHSATLLKHARMTAFEALGGFALGALAGAGGAFLLTLVPFLRDMLYPYALASRAIPIIVFTPLIVVMLGRGLVPIILIVAFATYFPVFLALLRGLNTLNADRMELLHSLSATPLQILWKIRLPSSLPMLFAALKVSASGAFITALVTEWIGSNVGLGYLVMVSGQYFKLATMWAAIFSASLMTLALLGLIVLIERLMGRYTSLATEV</sequence>
<evidence type="ECO:0000256" key="1">
    <source>
        <dbReference type="ARBA" id="ARBA00004651"/>
    </source>
</evidence>
<dbReference type="OrthoDB" id="9786495at2"/>
<dbReference type="GO" id="GO:0005886">
    <property type="term" value="C:plasma membrane"/>
    <property type="evidence" value="ECO:0007669"/>
    <property type="project" value="UniProtKB-SubCell"/>
</dbReference>
<dbReference type="Pfam" id="PF00528">
    <property type="entry name" value="BPD_transp_1"/>
    <property type="match status" value="1"/>
</dbReference>
<keyword evidence="5 7" id="KW-1133">Transmembrane helix</keyword>
<feature type="domain" description="ABC transmembrane type-1" evidence="8">
    <location>
        <begin position="71"/>
        <end position="255"/>
    </location>
</feature>
<evidence type="ECO:0000256" key="6">
    <source>
        <dbReference type="ARBA" id="ARBA00023136"/>
    </source>
</evidence>
<dbReference type="AlphaFoldDB" id="A0A1H9EPU5"/>
<dbReference type="RefSeq" id="WP_092495831.1">
    <property type="nucleotide sequence ID" value="NZ_FOFG01000003.1"/>
</dbReference>
<feature type="transmembrane region" description="Helical" evidence="7">
    <location>
        <begin position="132"/>
        <end position="153"/>
    </location>
</feature>
<gene>
    <name evidence="9" type="ORF">SAMN05216548_103232</name>
</gene>
<comment type="similarity">
    <text evidence="7">Belongs to the binding-protein-dependent transport system permease family.</text>
</comment>
<dbReference type="EMBL" id="FOFG01000003">
    <property type="protein sequence ID" value="SEQ27669.1"/>
    <property type="molecule type" value="Genomic_DNA"/>
</dbReference>
<dbReference type="Proteomes" id="UP000199647">
    <property type="component" value="Unassembled WGS sequence"/>
</dbReference>
<keyword evidence="2 7" id="KW-0813">Transport</keyword>
<proteinExistence type="inferred from homology"/>
<organism evidence="9 10">
    <name type="scientific">Faunimonas pinastri</name>
    <dbReference type="NCBI Taxonomy" id="1855383"/>
    <lineage>
        <taxon>Bacteria</taxon>
        <taxon>Pseudomonadati</taxon>
        <taxon>Pseudomonadota</taxon>
        <taxon>Alphaproteobacteria</taxon>
        <taxon>Hyphomicrobiales</taxon>
        <taxon>Afifellaceae</taxon>
        <taxon>Faunimonas</taxon>
    </lineage>
</organism>
<accession>A0A1H9EPU5</accession>
<keyword evidence="4 7" id="KW-0812">Transmembrane</keyword>
<evidence type="ECO:0000313" key="9">
    <source>
        <dbReference type="EMBL" id="SEQ27669.1"/>
    </source>
</evidence>
<dbReference type="InterPro" id="IPR000515">
    <property type="entry name" value="MetI-like"/>
</dbReference>
<dbReference type="Gene3D" id="1.10.3720.10">
    <property type="entry name" value="MetI-like"/>
    <property type="match status" value="1"/>
</dbReference>
<evidence type="ECO:0000256" key="5">
    <source>
        <dbReference type="ARBA" id="ARBA00022989"/>
    </source>
</evidence>
<evidence type="ECO:0000256" key="2">
    <source>
        <dbReference type="ARBA" id="ARBA00022448"/>
    </source>
</evidence>
<dbReference type="GO" id="GO:0055085">
    <property type="term" value="P:transmembrane transport"/>
    <property type="evidence" value="ECO:0007669"/>
    <property type="project" value="InterPro"/>
</dbReference>
<evidence type="ECO:0000256" key="4">
    <source>
        <dbReference type="ARBA" id="ARBA00022692"/>
    </source>
</evidence>
<keyword evidence="10" id="KW-1185">Reference proteome</keyword>
<dbReference type="SUPFAM" id="SSF161098">
    <property type="entry name" value="MetI-like"/>
    <property type="match status" value="1"/>
</dbReference>
<dbReference type="InterPro" id="IPR035906">
    <property type="entry name" value="MetI-like_sf"/>
</dbReference>
<comment type="subcellular location">
    <subcellularLocation>
        <location evidence="1 7">Cell membrane</location>
        <topology evidence="1 7">Multi-pass membrane protein</topology>
    </subcellularLocation>
</comment>
<dbReference type="STRING" id="1855383.SAMN05216548_103232"/>
<keyword evidence="3" id="KW-1003">Cell membrane</keyword>
<dbReference type="CDD" id="cd06261">
    <property type="entry name" value="TM_PBP2"/>
    <property type="match status" value="1"/>
</dbReference>
<keyword evidence="6 7" id="KW-0472">Membrane</keyword>
<dbReference type="PROSITE" id="PS50928">
    <property type="entry name" value="ABC_TM1"/>
    <property type="match status" value="1"/>
</dbReference>
<dbReference type="PANTHER" id="PTHR30151:SF20">
    <property type="entry name" value="ABC TRANSPORTER PERMEASE PROTEIN HI_0355-RELATED"/>
    <property type="match status" value="1"/>
</dbReference>
<protein>
    <submittedName>
        <fullName evidence="9">NitT/TauT family transport system permease protein</fullName>
    </submittedName>
</protein>
<feature type="transmembrane region" description="Helical" evidence="7">
    <location>
        <begin position="78"/>
        <end position="99"/>
    </location>
</feature>
<feature type="transmembrane region" description="Helical" evidence="7">
    <location>
        <begin position="21"/>
        <end position="39"/>
    </location>
</feature>
<reference evidence="9 10" key="1">
    <citation type="submission" date="2016-10" db="EMBL/GenBank/DDBJ databases">
        <authorList>
            <person name="de Groot N.N."/>
        </authorList>
    </citation>
    <scope>NUCLEOTIDE SEQUENCE [LARGE SCALE GENOMIC DNA]</scope>
    <source>
        <strain evidence="9 10">A52C2</strain>
    </source>
</reference>
<evidence type="ECO:0000256" key="3">
    <source>
        <dbReference type="ARBA" id="ARBA00022475"/>
    </source>
</evidence>
<evidence type="ECO:0000313" key="10">
    <source>
        <dbReference type="Proteomes" id="UP000199647"/>
    </source>
</evidence>
<feature type="transmembrane region" description="Helical" evidence="7">
    <location>
        <begin position="189"/>
        <end position="211"/>
    </location>
</feature>
<feature type="transmembrane region" description="Helical" evidence="7">
    <location>
        <begin position="231"/>
        <end position="254"/>
    </location>
</feature>